<dbReference type="AlphaFoldDB" id="A0A150P493"/>
<keyword evidence="1" id="KW-0472">Membrane</keyword>
<gene>
    <name evidence="2" type="ORF">BE08_02375</name>
</gene>
<comment type="caution">
    <text evidence="2">The sequence shown here is derived from an EMBL/GenBank/DDBJ whole genome shotgun (WGS) entry which is preliminary data.</text>
</comment>
<name>A0A150P493_SORCE</name>
<keyword evidence="1" id="KW-0812">Transmembrane</keyword>
<organism evidence="2 3">
    <name type="scientific">Sorangium cellulosum</name>
    <name type="common">Polyangium cellulosum</name>
    <dbReference type="NCBI Taxonomy" id="56"/>
    <lineage>
        <taxon>Bacteria</taxon>
        <taxon>Pseudomonadati</taxon>
        <taxon>Myxococcota</taxon>
        <taxon>Polyangia</taxon>
        <taxon>Polyangiales</taxon>
        <taxon>Polyangiaceae</taxon>
        <taxon>Sorangium</taxon>
    </lineage>
</organism>
<reference evidence="2 3" key="1">
    <citation type="submission" date="2014-02" db="EMBL/GenBank/DDBJ databases">
        <title>The small core and large imbalanced accessory genome model reveals a collaborative survival strategy of Sorangium cellulosum strains in nature.</title>
        <authorList>
            <person name="Han K."/>
            <person name="Peng R."/>
            <person name="Blom J."/>
            <person name="Li Y.-Z."/>
        </authorList>
    </citation>
    <scope>NUCLEOTIDE SEQUENCE [LARGE SCALE GENOMIC DNA]</scope>
    <source>
        <strain evidence="2 3">So0157-25</strain>
    </source>
</reference>
<protein>
    <submittedName>
        <fullName evidence="2">Uncharacterized protein</fullName>
    </submittedName>
</protein>
<feature type="transmembrane region" description="Helical" evidence="1">
    <location>
        <begin position="111"/>
        <end position="132"/>
    </location>
</feature>
<accession>A0A150P493</accession>
<evidence type="ECO:0000313" key="2">
    <source>
        <dbReference type="EMBL" id="KYF50524.1"/>
    </source>
</evidence>
<proteinExistence type="predicted"/>
<evidence type="ECO:0000313" key="3">
    <source>
        <dbReference type="Proteomes" id="UP000075420"/>
    </source>
</evidence>
<feature type="transmembrane region" description="Helical" evidence="1">
    <location>
        <begin position="87"/>
        <end position="105"/>
    </location>
</feature>
<dbReference type="Proteomes" id="UP000075420">
    <property type="component" value="Unassembled WGS sequence"/>
</dbReference>
<dbReference type="EMBL" id="JELY01003165">
    <property type="protein sequence ID" value="KYF50524.1"/>
    <property type="molecule type" value="Genomic_DNA"/>
</dbReference>
<sequence>MPAKELDEESGFAICPGCGAVLEIPDADLDDARDDLPGLESHGRMSMPPSHSVSFTEILPEEYRGHIRRKLVMSWPLEDIRPGRTSLLLITLFMWSCGYITLSATRDAEPAILAISIAIIGPLAIGVTYLLLASLLNRTHLTITGHELQVRHGPLPWPGNTSLPVDSIEQLYCARKISGRHKEFVSFSLNARLRSGETRPVVSRLRRPTTAMYLKQCAQKAFEPR</sequence>
<keyword evidence="1" id="KW-1133">Transmembrane helix</keyword>
<evidence type="ECO:0000256" key="1">
    <source>
        <dbReference type="SAM" id="Phobius"/>
    </source>
</evidence>